<comment type="subcellular location">
    <subcellularLocation>
        <location evidence="1 11">Nucleus</location>
    </subcellularLocation>
</comment>
<dbReference type="SUPFAM" id="SSF48508">
    <property type="entry name" value="Nuclear receptor ligand-binding domain"/>
    <property type="match status" value="1"/>
</dbReference>
<dbReference type="PRINTS" id="PR00047">
    <property type="entry name" value="STROIDFINGER"/>
</dbReference>
<dbReference type="GO" id="GO:0003700">
    <property type="term" value="F:DNA-binding transcription factor activity"/>
    <property type="evidence" value="ECO:0007669"/>
    <property type="project" value="InterPro"/>
</dbReference>
<dbReference type="InterPro" id="IPR049636">
    <property type="entry name" value="HNF4-like_DBD"/>
</dbReference>
<dbReference type="InterPro" id="IPR001628">
    <property type="entry name" value="Znf_hrmn_rcpt"/>
</dbReference>
<dbReference type="SMART" id="SM00399">
    <property type="entry name" value="ZnF_C4"/>
    <property type="match status" value="1"/>
</dbReference>
<dbReference type="AlphaFoldDB" id="A0AAV5TEL8"/>
<keyword evidence="9 11" id="KW-0675">Receptor</keyword>
<keyword evidence="8 11" id="KW-0804">Transcription</keyword>
<dbReference type="GO" id="GO:0000978">
    <property type="term" value="F:RNA polymerase II cis-regulatory region sequence-specific DNA binding"/>
    <property type="evidence" value="ECO:0007669"/>
    <property type="project" value="InterPro"/>
</dbReference>
<keyword evidence="15" id="KW-1185">Reference proteome</keyword>
<dbReference type="GO" id="GO:0008270">
    <property type="term" value="F:zinc ion binding"/>
    <property type="evidence" value="ECO:0007669"/>
    <property type="project" value="UniProtKB-KW"/>
</dbReference>
<evidence type="ECO:0000313" key="14">
    <source>
        <dbReference type="EMBL" id="GMS93577.1"/>
    </source>
</evidence>
<dbReference type="EMBL" id="BTSX01000004">
    <property type="protein sequence ID" value="GMS93577.1"/>
    <property type="molecule type" value="Genomic_DNA"/>
</dbReference>
<evidence type="ECO:0000256" key="2">
    <source>
        <dbReference type="ARBA" id="ARBA00005993"/>
    </source>
</evidence>
<dbReference type="PROSITE" id="PS51843">
    <property type="entry name" value="NR_LBD"/>
    <property type="match status" value="1"/>
</dbReference>
<gene>
    <name evidence="14" type="ORF">PENTCL1PPCAC_15752</name>
</gene>
<dbReference type="Pfam" id="PF00104">
    <property type="entry name" value="Hormone_recep"/>
    <property type="match status" value="1"/>
</dbReference>
<dbReference type="SMART" id="SM00430">
    <property type="entry name" value="HOLI"/>
    <property type="match status" value="1"/>
</dbReference>
<evidence type="ECO:0000256" key="11">
    <source>
        <dbReference type="RuleBase" id="RU004334"/>
    </source>
</evidence>
<comment type="caution">
    <text evidence="14">The sequence shown here is derived from an EMBL/GenBank/DDBJ whole genome shotgun (WGS) entry which is preliminary data.</text>
</comment>
<keyword evidence="3 11" id="KW-0479">Metal-binding</keyword>
<evidence type="ECO:0000256" key="6">
    <source>
        <dbReference type="ARBA" id="ARBA00023015"/>
    </source>
</evidence>
<dbReference type="SUPFAM" id="SSF57716">
    <property type="entry name" value="Glucocorticoid receptor-like (DNA-binding domain)"/>
    <property type="match status" value="1"/>
</dbReference>
<dbReference type="PANTHER" id="PTHR46011">
    <property type="entry name" value="NUCLEAR HORMONE RECEPTOR FAMILY MEMBER NHR-86-RELATED"/>
    <property type="match status" value="1"/>
</dbReference>
<evidence type="ECO:0000256" key="4">
    <source>
        <dbReference type="ARBA" id="ARBA00022771"/>
    </source>
</evidence>
<dbReference type="GO" id="GO:0005634">
    <property type="term" value="C:nucleus"/>
    <property type="evidence" value="ECO:0007669"/>
    <property type="project" value="UniProtKB-SubCell"/>
</dbReference>
<keyword evidence="7 11" id="KW-0238">DNA-binding</keyword>
<feature type="domain" description="NR LBD" evidence="13">
    <location>
        <begin position="127"/>
        <end position="374"/>
    </location>
</feature>
<feature type="domain" description="Nuclear receptor" evidence="12">
    <location>
        <begin position="10"/>
        <end position="86"/>
    </location>
</feature>
<dbReference type="Gene3D" id="1.10.565.10">
    <property type="entry name" value="Retinoid X Receptor"/>
    <property type="match status" value="1"/>
</dbReference>
<keyword evidence="6 11" id="KW-0805">Transcription regulation</keyword>
<evidence type="ECO:0000256" key="5">
    <source>
        <dbReference type="ARBA" id="ARBA00022833"/>
    </source>
</evidence>
<dbReference type="Pfam" id="PF00105">
    <property type="entry name" value="zf-C4"/>
    <property type="match status" value="1"/>
</dbReference>
<dbReference type="CDD" id="cd06960">
    <property type="entry name" value="NR_DBD_HNF4A"/>
    <property type="match status" value="1"/>
</dbReference>
<dbReference type="PROSITE" id="PS51030">
    <property type="entry name" value="NUCLEAR_REC_DBD_2"/>
    <property type="match status" value="1"/>
</dbReference>
<evidence type="ECO:0000259" key="13">
    <source>
        <dbReference type="PROSITE" id="PS51843"/>
    </source>
</evidence>
<evidence type="ECO:0000256" key="8">
    <source>
        <dbReference type="ARBA" id="ARBA00023163"/>
    </source>
</evidence>
<evidence type="ECO:0000256" key="10">
    <source>
        <dbReference type="ARBA" id="ARBA00023242"/>
    </source>
</evidence>
<comment type="similarity">
    <text evidence="2 11">Belongs to the nuclear hormone receptor family.</text>
</comment>
<accession>A0AAV5TEL8</accession>
<evidence type="ECO:0000256" key="9">
    <source>
        <dbReference type="ARBA" id="ARBA00023170"/>
    </source>
</evidence>
<feature type="non-terminal residue" evidence="14">
    <location>
        <position position="1"/>
    </location>
</feature>
<dbReference type="InterPro" id="IPR000536">
    <property type="entry name" value="Nucl_hrmn_rcpt_lig-bd"/>
</dbReference>
<evidence type="ECO:0000259" key="12">
    <source>
        <dbReference type="PROSITE" id="PS51030"/>
    </source>
</evidence>
<evidence type="ECO:0000256" key="3">
    <source>
        <dbReference type="ARBA" id="ARBA00022723"/>
    </source>
</evidence>
<dbReference type="InterPro" id="IPR013088">
    <property type="entry name" value="Znf_NHR/GATA"/>
</dbReference>
<organism evidence="14 15">
    <name type="scientific">Pristionchus entomophagus</name>
    <dbReference type="NCBI Taxonomy" id="358040"/>
    <lineage>
        <taxon>Eukaryota</taxon>
        <taxon>Metazoa</taxon>
        <taxon>Ecdysozoa</taxon>
        <taxon>Nematoda</taxon>
        <taxon>Chromadorea</taxon>
        <taxon>Rhabditida</taxon>
        <taxon>Rhabditina</taxon>
        <taxon>Diplogasteromorpha</taxon>
        <taxon>Diplogasteroidea</taxon>
        <taxon>Neodiplogasteridae</taxon>
        <taxon>Pristionchus</taxon>
    </lineage>
</organism>
<evidence type="ECO:0000256" key="7">
    <source>
        <dbReference type="ARBA" id="ARBA00023125"/>
    </source>
</evidence>
<evidence type="ECO:0000256" key="1">
    <source>
        <dbReference type="ARBA" id="ARBA00004123"/>
    </source>
</evidence>
<reference evidence="14" key="1">
    <citation type="submission" date="2023-10" db="EMBL/GenBank/DDBJ databases">
        <title>Genome assembly of Pristionchus species.</title>
        <authorList>
            <person name="Yoshida K."/>
            <person name="Sommer R.J."/>
        </authorList>
    </citation>
    <scope>NUCLEOTIDE SEQUENCE</scope>
    <source>
        <strain evidence="14">RS0144</strain>
    </source>
</reference>
<dbReference type="PROSITE" id="PS00031">
    <property type="entry name" value="NUCLEAR_REC_DBD_1"/>
    <property type="match status" value="1"/>
</dbReference>
<keyword evidence="10 11" id="KW-0539">Nucleus</keyword>
<dbReference type="PANTHER" id="PTHR46011:SF6">
    <property type="entry name" value="HIGH ZINC ACTIVATED NUCLEAR RECEPTOR PROTEIN"/>
    <property type="match status" value="1"/>
</dbReference>
<proteinExistence type="inferred from homology"/>
<evidence type="ECO:0008006" key="16">
    <source>
        <dbReference type="Google" id="ProtNLM"/>
    </source>
</evidence>
<dbReference type="Proteomes" id="UP001432027">
    <property type="component" value="Unassembled WGS sequence"/>
</dbReference>
<keyword evidence="4 11" id="KW-0863">Zinc-finger</keyword>
<sequence length="378" mass="43504">EMEELEDSEDRRCLVCDTPITAIHFGMDACRACSSFFKRVKLSGKKYNCRRGDGKCVITSGGKVTCRQCRFDKCLAVGLAYDSPLRINKRPQIESPDPADPVNFPSTSTESFLDRIGREFNASIDRRRIQERIFLQESDETTRLPHPSEEMYFTSYATSLRTYDYTILETRQFFKAVFPNLQSLTLLEQKNLFALYLPKFSLMEAHFRTRKIWGSVGHYLMSSVLICVDLRNPDSWVGKEDGGVNRATLIQSIEQYTHEQCSLIVPIMNRAQLTNKEFHATLALLLCDSADAEGMPDKVAMLLDEIQVEVMEELQRYYKHEMGLSDFSTRLGNLMTLTHTMRECAALFQEFFRAQVALFDLYTAQEMFKELFILSSDD</sequence>
<protein>
    <recommendedName>
        <fullName evidence="16">Nuclear receptor</fullName>
    </recommendedName>
</protein>
<evidence type="ECO:0000313" key="15">
    <source>
        <dbReference type="Proteomes" id="UP001432027"/>
    </source>
</evidence>
<keyword evidence="5 11" id="KW-0862">Zinc</keyword>
<dbReference type="Gene3D" id="3.30.50.10">
    <property type="entry name" value="Erythroid Transcription Factor GATA-1, subunit A"/>
    <property type="match status" value="1"/>
</dbReference>
<dbReference type="InterPro" id="IPR035500">
    <property type="entry name" value="NHR-like_dom_sf"/>
</dbReference>
<name>A0AAV5TEL8_9BILA</name>